<reference evidence="1 2" key="1">
    <citation type="journal article" date="2023" name="IMA Fungus">
        <title>Comparative genomic study of the Penicillium genus elucidates a diverse pangenome and 15 lateral gene transfer events.</title>
        <authorList>
            <person name="Petersen C."/>
            <person name="Sorensen T."/>
            <person name="Nielsen M.R."/>
            <person name="Sondergaard T.E."/>
            <person name="Sorensen J.L."/>
            <person name="Fitzpatrick D.A."/>
            <person name="Frisvad J.C."/>
            <person name="Nielsen K.L."/>
        </authorList>
    </citation>
    <scope>NUCLEOTIDE SEQUENCE [LARGE SCALE GENOMIC DNA]</scope>
    <source>
        <strain evidence="1 2">IBT 35679</strain>
    </source>
</reference>
<sequence>MPASSTHLHADILLFPDRAHIYRRWTASPKFAQSFAIHLAAFATLDGRARDKIIENAPDVLSCTVDPPGLITQLDSLASTSAYSTDLYPKILTEQRPDDLSPSGLNFPYDVDFTPWIQFDGHDSEAMAMDMDMGTNEENEITSDNPALHTDIFNFQTSTPPCATGNYNNTAVNCGIPDPVQQNSETDDVKKILEDCLDDMHSKLVETGDMDTPLGKAFACIFENPATIYEVEEKGPASNDPDPVSRFFSIVCKKLSLFSSSLTSKTIEATAALNLARVCWIVVRRPWLAAPAQELYAVSREGVENFQPLPINGIKPWKYLQKVNLAPLGSWTLRRGDIVNVDTGHSTAFAKVSDIRSLDDGRFVVVYCWLYTREDILDELKIDGALPSSALANLNQMWPPGVRYSYMLSTNRTISIWDTAIERALPEISSSLCYSAIYSTTSTSRRIWSIDNKRFQWMKRILHLEPVETVA</sequence>
<evidence type="ECO:0000313" key="1">
    <source>
        <dbReference type="EMBL" id="KAJ5537508.1"/>
    </source>
</evidence>
<proteinExistence type="predicted"/>
<evidence type="ECO:0000313" key="2">
    <source>
        <dbReference type="Proteomes" id="UP001220324"/>
    </source>
</evidence>
<comment type="caution">
    <text evidence="1">The sequence shown here is derived from an EMBL/GenBank/DDBJ whole genome shotgun (WGS) entry which is preliminary data.</text>
</comment>
<protein>
    <submittedName>
        <fullName evidence="1">Uncharacterized protein</fullName>
    </submittedName>
</protein>
<accession>A0AAD6GCD9</accession>
<organism evidence="1 2">
    <name type="scientific">Penicillium frequentans</name>
    <dbReference type="NCBI Taxonomy" id="3151616"/>
    <lineage>
        <taxon>Eukaryota</taxon>
        <taxon>Fungi</taxon>
        <taxon>Dikarya</taxon>
        <taxon>Ascomycota</taxon>
        <taxon>Pezizomycotina</taxon>
        <taxon>Eurotiomycetes</taxon>
        <taxon>Eurotiomycetidae</taxon>
        <taxon>Eurotiales</taxon>
        <taxon>Aspergillaceae</taxon>
        <taxon>Penicillium</taxon>
    </lineage>
</organism>
<keyword evidence="2" id="KW-1185">Reference proteome</keyword>
<gene>
    <name evidence="1" type="ORF">N7494_006987</name>
</gene>
<name>A0AAD6GCD9_9EURO</name>
<dbReference type="AlphaFoldDB" id="A0AAD6GCD9"/>
<dbReference type="EMBL" id="JAQIZZ010000006">
    <property type="protein sequence ID" value="KAJ5537508.1"/>
    <property type="molecule type" value="Genomic_DNA"/>
</dbReference>
<dbReference type="Proteomes" id="UP001220324">
    <property type="component" value="Unassembled WGS sequence"/>
</dbReference>